<dbReference type="RefSeq" id="WP_221290809.1">
    <property type="nucleotide sequence ID" value="NZ_JACHBX010000006.1"/>
</dbReference>
<proteinExistence type="predicted"/>
<evidence type="ECO:0008006" key="4">
    <source>
        <dbReference type="Google" id="ProtNLM"/>
    </source>
</evidence>
<evidence type="ECO:0000313" key="2">
    <source>
        <dbReference type="EMBL" id="MBB6136321.1"/>
    </source>
</evidence>
<dbReference type="Proteomes" id="UP000540787">
    <property type="component" value="Unassembled WGS sequence"/>
</dbReference>
<keyword evidence="3" id="KW-1185">Reference proteome</keyword>
<comment type="caution">
    <text evidence="2">The sequence shown here is derived from an EMBL/GenBank/DDBJ whole genome shotgun (WGS) entry which is preliminary data.</text>
</comment>
<sequence length="209" mass="23531">MPNRILAALFLCVLNSFCGVVNAEEISSDKCRFDRARLLALDENEFDQDISGGWRALASTPGCLLIAADLLRDYRNTHDKESGLLFWHEAQVRADAGQYPEAIALMEHAYKPTKDDKAGWNPYVDATIAFLRRDRPALKRARERLTAVPPPAGVGVPPVIDGYMEADFDDGSKKRIRWPINIDVVEGLENCFDKTYAEAYKEVCRPKKQ</sequence>
<protein>
    <recommendedName>
        <fullName evidence="4">Lipoprotein</fullName>
    </recommendedName>
</protein>
<feature type="signal peptide" evidence="1">
    <location>
        <begin position="1"/>
        <end position="23"/>
    </location>
</feature>
<dbReference type="EMBL" id="JACHBX010000006">
    <property type="protein sequence ID" value="MBB6136321.1"/>
    <property type="molecule type" value="Genomic_DNA"/>
</dbReference>
<dbReference type="AlphaFoldDB" id="A0A7W9X4G6"/>
<feature type="chain" id="PRO_5030796016" description="Lipoprotein" evidence="1">
    <location>
        <begin position="24"/>
        <end position="209"/>
    </location>
</feature>
<organism evidence="2 3">
    <name type="scientific">Massilia aurea</name>
    <dbReference type="NCBI Taxonomy" id="373040"/>
    <lineage>
        <taxon>Bacteria</taxon>
        <taxon>Pseudomonadati</taxon>
        <taxon>Pseudomonadota</taxon>
        <taxon>Betaproteobacteria</taxon>
        <taxon>Burkholderiales</taxon>
        <taxon>Oxalobacteraceae</taxon>
        <taxon>Telluria group</taxon>
        <taxon>Massilia</taxon>
    </lineage>
</organism>
<accession>A0A7W9X4G6</accession>
<keyword evidence="1" id="KW-0732">Signal</keyword>
<gene>
    <name evidence="2" type="ORF">HD842_004499</name>
</gene>
<evidence type="ECO:0000256" key="1">
    <source>
        <dbReference type="SAM" id="SignalP"/>
    </source>
</evidence>
<reference evidence="2 3" key="1">
    <citation type="submission" date="2020-08" db="EMBL/GenBank/DDBJ databases">
        <title>The Agave Microbiome: Exploring the role of microbial communities in plant adaptations to desert environments.</title>
        <authorList>
            <person name="Partida-Martinez L.P."/>
        </authorList>
    </citation>
    <scope>NUCLEOTIDE SEQUENCE [LARGE SCALE GENOMIC DNA]</scope>
    <source>
        <strain evidence="2 3">AT3.2</strain>
    </source>
</reference>
<evidence type="ECO:0000313" key="3">
    <source>
        <dbReference type="Proteomes" id="UP000540787"/>
    </source>
</evidence>
<name>A0A7W9X4G6_9BURK</name>